<comment type="caution">
    <text evidence="1">The sequence shown here is derived from an EMBL/GenBank/DDBJ whole genome shotgun (WGS) entry which is preliminary data.</text>
</comment>
<name>A0AAE8M5F7_9HYPO</name>
<protein>
    <submittedName>
        <fullName evidence="1">Uncharacterized protein</fullName>
    </submittedName>
</protein>
<reference evidence="1" key="1">
    <citation type="submission" date="2018-03" db="EMBL/GenBank/DDBJ databases">
        <authorList>
            <person name="Guldener U."/>
        </authorList>
    </citation>
    <scope>NUCLEOTIDE SEQUENCE</scope>
</reference>
<evidence type="ECO:0000313" key="2">
    <source>
        <dbReference type="Proteomes" id="UP001187734"/>
    </source>
</evidence>
<keyword evidence="2" id="KW-1185">Reference proteome</keyword>
<dbReference type="EMBL" id="ONZP01000127">
    <property type="protein sequence ID" value="SPJ74530.1"/>
    <property type="molecule type" value="Genomic_DNA"/>
</dbReference>
<dbReference type="Proteomes" id="UP001187734">
    <property type="component" value="Unassembled WGS sequence"/>
</dbReference>
<evidence type="ECO:0000313" key="1">
    <source>
        <dbReference type="EMBL" id="SPJ74530.1"/>
    </source>
</evidence>
<gene>
    <name evidence="1" type="ORF">FTOL_04261</name>
</gene>
<sequence>MATTFYNFSRLPKELRYMIWERALRPDVPGVHFFKMNDITVFPAQATVVQNVRLYRYIRTLCLALPVRSIHYTNESLNGTQKGAQTWWKDGNPSTYEEDPIERELMTFQAGNRRFVEVKYDKEDVYTWREWEEIRKRNSNCRRPASLEALKRLSQNWIYWPASNMYPWKKIRLLGWEQI</sequence>
<dbReference type="AlphaFoldDB" id="A0AAE8M5F7"/>
<accession>A0AAE8M5F7</accession>
<organism evidence="1 2">
    <name type="scientific">Fusarium torulosum</name>
    <dbReference type="NCBI Taxonomy" id="33205"/>
    <lineage>
        <taxon>Eukaryota</taxon>
        <taxon>Fungi</taxon>
        <taxon>Dikarya</taxon>
        <taxon>Ascomycota</taxon>
        <taxon>Pezizomycotina</taxon>
        <taxon>Sordariomycetes</taxon>
        <taxon>Hypocreomycetidae</taxon>
        <taxon>Hypocreales</taxon>
        <taxon>Nectriaceae</taxon>
        <taxon>Fusarium</taxon>
    </lineage>
</organism>
<proteinExistence type="predicted"/>